<sequence>MRLTFKSPFPFKAAVLAPPPPEPSCRWCCTISSGTYKTTKSPIKWERLLDELGENRQISPPSRLSKRWMEYHGTKNWEGLLDPLDDDLRGEIMRYGGFVEAAYQSFDFDPSSSTYAACRYARTAMLERSGVHGCGYQVTKNLHATSSIPLPRWIERMPRWMQVQSSWIGYVAVCNDEKEISRLGRRDIVIALRGTATCLEWLENLRATLTHCKPEISNPESTEEEEEKDEPMVETGVLSLYTSGTAKCPSLQHLLREEILRLLKVYRDEPLSLTITGHSLGASLAILAAYDIKTTIKHSPHLSVISFGGPRVGNRSFRQHLEQQGTKILRIVNSDDLVTKVPGFFVEDQHDGQDHHVVQNNQQNGGVVAYDLITDWIQKRFRESGWVYANVGHELRLSSRDSLQLNCINVATCHDLQTYLDLVNGFVSSTCPFRAGARRMLKKATTIPASIK</sequence>
<evidence type="ECO:0000256" key="1">
    <source>
        <dbReference type="ARBA" id="ARBA00004229"/>
    </source>
</evidence>
<dbReference type="GO" id="GO:0047714">
    <property type="term" value="F:galactolipase activity"/>
    <property type="evidence" value="ECO:0007669"/>
    <property type="project" value="UniProtKB-ARBA"/>
</dbReference>
<evidence type="ECO:0000313" key="10">
    <source>
        <dbReference type="EMBL" id="KAK9058978.1"/>
    </source>
</evidence>
<dbReference type="GO" id="GO:0016042">
    <property type="term" value="P:lipid catabolic process"/>
    <property type="evidence" value="ECO:0007669"/>
    <property type="project" value="UniProtKB-KW"/>
</dbReference>
<evidence type="ECO:0000256" key="8">
    <source>
        <dbReference type="ARBA" id="ARBA00023098"/>
    </source>
</evidence>
<feature type="domain" description="Fungal lipase-type" evidence="9">
    <location>
        <begin position="189"/>
        <end position="344"/>
    </location>
</feature>
<evidence type="ECO:0000256" key="5">
    <source>
        <dbReference type="ARBA" id="ARBA00022801"/>
    </source>
</evidence>
<evidence type="ECO:0000313" key="11">
    <source>
        <dbReference type="Proteomes" id="UP001408789"/>
    </source>
</evidence>
<comment type="subcellular location">
    <subcellularLocation>
        <location evidence="1">Plastid</location>
        <location evidence="1">Chloroplast</location>
    </subcellularLocation>
</comment>
<keyword evidence="4" id="KW-0934">Plastid</keyword>
<keyword evidence="6" id="KW-0809">Transit peptide</keyword>
<keyword evidence="3" id="KW-0150">Chloroplast</keyword>
<dbReference type="Pfam" id="PF01764">
    <property type="entry name" value="Lipase_3"/>
    <property type="match status" value="1"/>
</dbReference>
<accession>A0AAP0GQ65</accession>
<proteinExistence type="inferred from homology"/>
<dbReference type="CDD" id="cd00519">
    <property type="entry name" value="Lipase_3"/>
    <property type="match status" value="1"/>
</dbReference>
<comment type="similarity">
    <text evidence="2">Belongs to the AB hydrolase superfamily. Lipase family.</text>
</comment>
<dbReference type="GO" id="GO:0009507">
    <property type="term" value="C:chloroplast"/>
    <property type="evidence" value="ECO:0007669"/>
    <property type="project" value="UniProtKB-SubCell"/>
</dbReference>
<dbReference type="EMBL" id="JBCNJP010000021">
    <property type="protein sequence ID" value="KAK9058978.1"/>
    <property type="molecule type" value="Genomic_DNA"/>
</dbReference>
<keyword evidence="8" id="KW-0443">Lipid metabolism</keyword>
<dbReference type="GO" id="GO:0008970">
    <property type="term" value="F:phospholipase A1 activity"/>
    <property type="evidence" value="ECO:0007669"/>
    <property type="project" value="UniProtKB-ARBA"/>
</dbReference>
<keyword evidence="5" id="KW-0378">Hydrolase</keyword>
<evidence type="ECO:0000256" key="2">
    <source>
        <dbReference type="ARBA" id="ARBA00010701"/>
    </source>
</evidence>
<reference evidence="10 11" key="1">
    <citation type="submission" date="2024-04" db="EMBL/GenBank/DDBJ databases">
        <title>The reference genome of an endangered Asteraceae, Deinandra increscens subsp. villosa, native to the Central Coast of California.</title>
        <authorList>
            <person name="Guilliams M."/>
            <person name="Hasenstab-Lehman K."/>
            <person name="Meyer R."/>
            <person name="Mcevoy S."/>
        </authorList>
    </citation>
    <scope>NUCLEOTIDE SEQUENCE [LARGE SCALE GENOMIC DNA]</scope>
    <source>
        <tissue evidence="10">Leaf</tissue>
    </source>
</reference>
<comment type="caution">
    <text evidence="10">The sequence shown here is derived from an EMBL/GenBank/DDBJ whole genome shotgun (WGS) entry which is preliminary data.</text>
</comment>
<gene>
    <name evidence="10" type="ORF">SSX86_021596</name>
</gene>
<evidence type="ECO:0000259" key="9">
    <source>
        <dbReference type="Pfam" id="PF01764"/>
    </source>
</evidence>
<protein>
    <recommendedName>
        <fullName evidence="9">Fungal lipase-type domain-containing protein</fullName>
    </recommendedName>
</protein>
<evidence type="ECO:0000256" key="3">
    <source>
        <dbReference type="ARBA" id="ARBA00022528"/>
    </source>
</evidence>
<dbReference type="InterPro" id="IPR002921">
    <property type="entry name" value="Fungal_lipase-type"/>
</dbReference>
<dbReference type="Proteomes" id="UP001408789">
    <property type="component" value="Unassembled WGS sequence"/>
</dbReference>
<evidence type="ECO:0000256" key="4">
    <source>
        <dbReference type="ARBA" id="ARBA00022640"/>
    </source>
</evidence>
<dbReference type="SUPFAM" id="SSF53474">
    <property type="entry name" value="alpha/beta-Hydrolases"/>
    <property type="match status" value="1"/>
</dbReference>
<keyword evidence="11" id="KW-1185">Reference proteome</keyword>
<evidence type="ECO:0000256" key="7">
    <source>
        <dbReference type="ARBA" id="ARBA00022963"/>
    </source>
</evidence>
<evidence type="ECO:0000256" key="6">
    <source>
        <dbReference type="ARBA" id="ARBA00022946"/>
    </source>
</evidence>
<dbReference type="InterPro" id="IPR029058">
    <property type="entry name" value="AB_hydrolase_fold"/>
</dbReference>
<dbReference type="PANTHER" id="PTHR31403:SF54">
    <property type="entry name" value="PHOSPHOLIPASE A(1) DAD1, CHLOROPLASTIC"/>
    <property type="match status" value="1"/>
</dbReference>
<name>A0AAP0GQ65_9ASTR</name>
<dbReference type="AlphaFoldDB" id="A0AAP0GQ65"/>
<organism evidence="10 11">
    <name type="scientific">Deinandra increscens subsp. villosa</name>
    <dbReference type="NCBI Taxonomy" id="3103831"/>
    <lineage>
        <taxon>Eukaryota</taxon>
        <taxon>Viridiplantae</taxon>
        <taxon>Streptophyta</taxon>
        <taxon>Embryophyta</taxon>
        <taxon>Tracheophyta</taxon>
        <taxon>Spermatophyta</taxon>
        <taxon>Magnoliopsida</taxon>
        <taxon>eudicotyledons</taxon>
        <taxon>Gunneridae</taxon>
        <taxon>Pentapetalae</taxon>
        <taxon>asterids</taxon>
        <taxon>campanulids</taxon>
        <taxon>Asterales</taxon>
        <taxon>Asteraceae</taxon>
        <taxon>Asteroideae</taxon>
        <taxon>Heliantheae alliance</taxon>
        <taxon>Madieae</taxon>
        <taxon>Madiinae</taxon>
        <taxon>Deinandra</taxon>
    </lineage>
</organism>
<dbReference type="Gene3D" id="3.40.50.1820">
    <property type="entry name" value="alpha/beta hydrolase"/>
    <property type="match status" value="1"/>
</dbReference>
<keyword evidence="7" id="KW-0442">Lipid degradation</keyword>
<dbReference type="PANTHER" id="PTHR31403">
    <property type="entry name" value="PHOSPHOLIPASE A1-IBETA2, CHLOROPLASTIC"/>
    <property type="match status" value="1"/>
</dbReference>